<evidence type="ECO:0000259" key="1">
    <source>
        <dbReference type="Pfam" id="PF01636"/>
    </source>
</evidence>
<accession>A0A849BXQ5</accession>
<sequence>MLRAHSNSVYLLPHEHAVARISHHEHRGLRARASVTLTRWLADQHIPVTEPLVDEAVEVEDATVTFWRHYPQPQDSRPSFVGLGEALRALHSLPRPPISLPTYTPLLGLTTELQRSDYLDIADHRWLSDRVEQLRSAYAELNSALGVGMVHGDAYVGNTLRGPGGTVLLGDWDEAAIAPRELDLANTFQGARFGNSRADLDEFVRGYGWDVREWDGFAVLREMRDLHTLSGYIRRSRRGDQRAERELCHRLDSLRRGDPGATWHAVT</sequence>
<evidence type="ECO:0000313" key="3">
    <source>
        <dbReference type="Proteomes" id="UP000586827"/>
    </source>
</evidence>
<dbReference type="Proteomes" id="UP000586827">
    <property type="component" value="Unassembled WGS sequence"/>
</dbReference>
<dbReference type="InterPro" id="IPR011009">
    <property type="entry name" value="Kinase-like_dom_sf"/>
</dbReference>
<dbReference type="Gene3D" id="3.90.1200.10">
    <property type="match status" value="1"/>
</dbReference>
<gene>
    <name evidence="2" type="ORF">HLB23_04095</name>
</gene>
<keyword evidence="2" id="KW-0808">Transferase</keyword>
<name>A0A849BXQ5_9NOCA</name>
<dbReference type="EMBL" id="JABELX010000001">
    <property type="protein sequence ID" value="NNH69060.1"/>
    <property type="molecule type" value="Genomic_DNA"/>
</dbReference>
<organism evidence="2 3">
    <name type="scientific">Nocardia uniformis</name>
    <dbReference type="NCBI Taxonomy" id="53432"/>
    <lineage>
        <taxon>Bacteria</taxon>
        <taxon>Bacillati</taxon>
        <taxon>Actinomycetota</taxon>
        <taxon>Actinomycetes</taxon>
        <taxon>Mycobacteriales</taxon>
        <taxon>Nocardiaceae</taxon>
        <taxon>Nocardia</taxon>
    </lineage>
</organism>
<dbReference type="Pfam" id="PF01636">
    <property type="entry name" value="APH"/>
    <property type="match status" value="1"/>
</dbReference>
<comment type="caution">
    <text evidence="2">The sequence shown here is derived from an EMBL/GenBank/DDBJ whole genome shotgun (WGS) entry which is preliminary data.</text>
</comment>
<dbReference type="SUPFAM" id="SSF56112">
    <property type="entry name" value="Protein kinase-like (PK-like)"/>
    <property type="match status" value="1"/>
</dbReference>
<proteinExistence type="predicted"/>
<feature type="domain" description="Aminoglycoside phosphotransferase" evidence="1">
    <location>
        <begin position="5"/>
        <end position="215"/>
    </location>
</feature>
<reference evidence="2 3" key="1">
    <citation type="submission" date="2020-05" db="EMBL/GenBank/DDBJ databases">
        <title>MicrobeNet Type strains.</title>
        <authorList>
            <person name="Nicholson A.C."/>
        </authorList>
    </citation>
    <scope>NUCLEOTIDE SEQUENCE [LARGE SCALE GENOMIC DNA]</scope>
    <source>
        <strain evidence="2 3">JCM 3224</strain>
    </source>
</reference>
<dbReference type="GO" id="GO:0016740">
    <property type="term" value="F:transferase activity"/>
    <property type="evidence" value="ECO:0007669"/>
    <property type="project" value="UniProtKB-KW"/>
</dbReference>
<evidence type="ECO:0000313" key="2">
    <source>
        <dbReference type="EMBL" id="NNH69060.1"/>
    </source>
</evidence>
<keyword evidence="3" id="KW-1185">Reference proteome</keyword>
<dbReference type="AlphaFoldDB" id="A0A849BXQ5"/>
<dbReference type="InterPro" id="IPR002575">
    <property type="entry name" value="Aminoglycoside_PTrfase"/>
</dbReference>
<protein>
    <submittedName>
        <fullName evidence="2">Phosphotransferase</fullName>
    </submittedName>
</protein>